<dbReference type="Proteomes" id="UP000518266">
    <property type="component" value="Unassembled WGS sequence"/>
</dbReference>
<dbReference type="EMBL" id="JAAKFY010000013">
    <property type="protein sequence ID" value="KAF3847633.1"/>
    <property type="molecule type" value="Genomic_DNA"/>
</dbReference>
<proteinExistence type="predicted"/>
<protein>
    <submittedName>
        <fullName evidence="1">Uncharacterized protein</fullName>
    </submittedName>
</protein>
<comment type="caution">
    <text evidence="1">The sequence shown here is derived from an EMBL/GenBank/DDBJ whole genome shotgun (WGS) entry which is preliminary data.</text>
</comment>
<accession>A0A7J5YET0</accession>
<evidence type="ECO:0000313" key="2">
    <source>
        <dbReference type="Proteomes" id="UP000518266"/>
    </source>
</evidence>
<dbReference type="AlphaFoldDB" id="A0A7J5YET0"/>
<gene>
    <name evidence="1" type="ORF">F7725_020661</name>
</gene>
<organism evidence="1 2">
    <name type="scientific">Dissostichus mawsoni</name>
    <name type="common">Antarctic cod</name>
    <dbReference type="NCBI Taxonomy" id="36200"/>
    <lineage>
        <taxon>Eukaryota</taxon>
        <taxon>Metazoa</taxon>
        <taxon>Chordata</taxon>
        <taxon>Craniata</taxon>
        <taxon>Vertebrata</taxon>
        <taxon>Euteleostomi</taxon>
        <taxon>Actinopterygii</taxon>
        <taxon>Neopterygii</taxon>
        <taxon>Teleostei</taxon>
        <taxon>Neoteleostei</taxon>
        <taxon>Acanthomorphata</taxon>
        <taxon>Eupercaria</taxon>
        <taxon>Perciformes</taxon>
        <taxon>Notothenioidei</taxon>
        <taxon>Nototheniidae</taxon>
        <taxon>Dissostichus</taxon>
    </lineage>
</organism>
<name>A0A7J5YET0_DISMA</name>
<sequence>MPRGDSKYRSSIPGTLWSTLLTLHAEIKLMLVFSARQSPTQEKRSSPSGAELQRHQEMYQLLYADTDGGHELESSTIREWNLLPEEAVIAESVECFRQILRDI</sequence>
<keyword evidence="2" id="KW-1185">Reference proteome</keyword>
<evidence type="ECO:0000313" key="1">
    <source>
        <dbReference type="EMBL" id="KAF3847633.1"/>
    </source>
</evidence>
<reference evidence="1 2" key="1">
    <citation type="submission" date="2020-03" db="EMBL/GenBank/DDBJ databases">
        <title>Dissostichus mawsoni Genome sequencing and assembly.</title>
        <authorList>
            <person name="Park H."/>
        </authorList>
    </citation>
    <scope>NUCLEOTIDE SEQUENCE [LARGE SCALE GENOMIC DNA]</scope>
    <source>
        <strain evidence="1">DM0001</strain>
        <tissue evidence="1">Muscle</tissue>
    </source>
</reference>